<dbReference type="SUPFAM" id="SSF46565">
    <property type="entry name" value="Chaperone J-domain"/>
    <property type="match status" value="1"/>
</dbReference>
<evidence type="ECO:0000259" key="2">
    <source>
        <dbReference type="PROSITE" id="PS50076"/>
    </source>
</evidence>
<keyword evidence="1" id="KW-0812">Transmembrane</keyword>
<dbReference type="GeneID" id="106476512"/>
<dbReference type="PANTHER" id="PTHR44873">
    <property type="entry name" value="DNAJ HOMOLOG SUBFAMILY C MEMBER 30, MITOCHONDRIAL"/>
    <property type="match status" value="1"/>
</dbReference>
<proteinExistence type="predicted"/>
<accession>A0ABM1C1J4</accession>
<evidence type="ECO:0000313" key="3">
    <source>
        <dbReference type="Proteomes" id="UP000694941"/>
    </source>
</evidence>
<evidence type="ECO:0000256" key="1">
    <source>
        <dbReference type="SAM" id="Phobius"/>
    </source>
</evidence>
<keyword evidence="3" id="KW-1185">Reference proteome</keyword>
<organism evidence="3 4">
    <name type="scientific">Limulus polyphemus</name>
    <name type="common">Atlantic horseshoe crab</name>
    <dbReference type="NCBI Taxonomy" id="6850"/>
    <lineage>
        <taxon>Eukaryota</taxon>
        <taxon>Metazoa</taxon>
        <taxon>Ecdysozoa</taxon>
        <taxon>Arthropoda</taxon>
        <taxon>Chelicerata</taxon>
        <taxon>Merostomata</taxon>
        <taxon>Xiphosura</taxon>
        <taxon>Limulidae</taxon>
        <taxon>Limulus</taxon>
    </lineage>
</organism>
<name>A0ABM1C1J4_LIMPO</name>
<dbReference type="SMART" id="SM00271">
    <property type="entry name" value="DnaJ"/>
    <property type="match status" value="1"/>
</dbReference>
<protein>
    <submittedName>
        <fullName evidence="4">DnaJ homolog subfamily C member 30-like</fullName>
    </submittedName>
</protein>
<reference evidence="4" key="1">
    <citation type="submission" date="2025-08" db="UniProtKB">
        <authorList>
            <consortium name="RefSeq"/>
        </authorList>
    </citation>
    <scope>IDENTIFICATION</scope>
    <source>
        <tissue evidence="4">Muscle</tissue>
    </source>
</reference>
<feature type="transmembrane region" description="Helical" evidence="1">
    <location>
        <begin position="188"/>
        <end position="205"/>
    </location>
</feature>
<dbReference type="CDD" id="cd06257">
    <property type="entry name" value="DnaJ"/>
    <property type="match status" value="1"/>
</dbReference>
<dbReference type="InterPro" id="IPR001623">
    <property type="entry name" value="DnaJ_domain"/>
</dbReference>
<dbReference type="PROSITE" id="PS00636">
    <property type="entry name" value="DNAJ_1"/>
    <property type="match status" value="1"/>
</dbReference>
<dbReference type="PRINTS" id="PR00625">
    <property type="entry name" value="JDOMAIN"/>
</dbReference>
<dbReference type="PROSITE" id="PS50076">
    <property type="entry name" value="DNAJ_2"/>
    <property type="match status" value="1"/>
</dbReference>
<keyword evidence="1" id="KW-1133">Transmembrane helix</keyword>
<evidence type="ECO:0000313" key="4">
    <source>
        <dbReference type="RefSeq" id="XP_013792621.1"/>
    </source>
</evidence>
<dbReference type="InterPro" id="IPR018253">
    <property type="entry name" value="DnaJ_domain_CS"/>
</dbReference>
<gene>
    <name evidence="4" type="primary">LOC106476512</name>
</gene>
<dbReference type="RefSeq" id="XP_013792621.1">
    <property type="nucleotide sequence ID" value="XM_013937167.1"/>
</dbReference>
<dbReference type="PANTHER" id="PTHR44873:SF1">
    <property type="entry name" value="DNAJ HOMOLOG SUBFAMILY C MEMBER 30, MITOCHONDRIAL"/>
    <property type="match status" value="1"/>
</dbReference>
<dbReference type="Pfam" id="PF00226">
    <property type="entry name" value="DnaJ"/>
    <property type="match status" value="1"/>
</dbReference>
<dbReference type="InterPro" id="IPR036869">
    <property type="entry name" value="J_dom_sf"/>
</dbReference>
<dbReference type="InterPro" id="IPR053025">
    <property type="entry name" value="Mito_ATP_Synthase-Asso"/>
</dbReference>
<dbReference type="Gene3D" id="1.10.287.110">
    <property type="entry name" value="DnaJ domain"/>
    <property type="match status" value="1"/>
</dbReference>
<feature type="domain" description="J" evidence="2">
    <location>
        <begin position="33"/>
        <end position="98"/>
    </location>
</feature>
<keyword evidence="1" id="KW-0472">Membrane</keyword>
<sequence length="229" mass="26994">MHRVLLSRCSVECATSSRFLATYTSNQVTGKTNLYDILGVKAKATQAEIKSAYYKLSMEFHPDKIKENMDGGMRFREITEAYEILGNYSSRKRYDRGLLNPGSFEPHYNQPSYETEVDEGDYTKFYRSRNQRSKPPPPRGHTPIYNFDEFYRMHYSDSLRRDQENLKYYYERSKYRSIMRQKQKTENVFLLLIFVFGILLGQSYVSNYDKPELSVKISCDTNVESKNKV</sequence>
<dbReference type="Proteomes" id="UP000694941">
    <property type="component" value="Unplaced"/>
</dbReference>